<proteinExistence type="predicted"/>
<keyword evidence="4" id="KW-1185">Reference proteome</keyword>
<reference evidence="3 4" key="1">
    <citation type="submission" date="2019-03" db="EMBL/GenBank/DDBJ databases">
        <title>Genomic Encyclopedia of Type Strains, Phase IV (KMG-IV): sequencing the most valuable type-strain genomes for metagenomic binning, comparative biology and taxonomic classification.</title>
        <authorList>
            <person name="Goeker M."/>
        </authorList>
    </citation>
    <scope>NUCLEOTIDE SEQUENCE [LARGE SCALE GENOMIC DNA]</scope>
    <source>
        <strain evidence="3 4">DSM 16326</strain>
    </source>
</reference>
<evidence type="ECO:0000313" key="4">
    <source>
        <dbReference type="Proteomes" id="UP000294914"/>
    </source>
</evidence>
<accession>A0A4R8IJ38</accession>
<keyword evidence="2" id="KW-0812">Transmembrane</keyword>
<feature type="transmembrane region" description="Helical" evidence="2">
    <location>
        <begin position="56"/>
        <end position="76"/>
    </location>
</feature>
<dbReference type="AlphaFoldDB" id="A0A4R8IJ38"/>
<feature type="compositionally biased region" description="Basic and acidic residues" evidence="1">
    <location>
        <begin position="1"/>
        <end position="17"/>
    </location>
</feature>
<sequence length="77" mass="8302">MESKPEGCCRMKPDAFTESRPGMINEDHPDPSPDADVDQEADPQVSYPRELNKQGLLVLLGVSLGVVALLVIVIAVV</sequence>
<name>A0A4R8IJ38_9GAMM</name>
<feature type="region of interest" description="Disordered" evidence="1">
    <location>
        <begin position="1"/>
        <end position="45"/>
    </location>
</feature>
<keyword evidence="2" id="KW-1133">Transmembrane helix</keyword>
<gene>
    <name evidence="3" type="ORF">EDC23_2205</name>
</gene>
<protein>
    <submittedName>
        <fullName evidence="3">Uncharacterized protein</fullName>
    </submittedName>
</protein>
<keyword evidence="2" id="KW-0472">Membrane</keyword>
<evidence type="ECO:0000256" key="1">
    <source>
        <dbReference type="SAM" id="MobiDB-lite"/>
    </source>
</evidence>
<dbReference type="Proteomes" id="UP000294914">
    <property type="component" value="Unassembled WGS sequence"/>
</dbReference>
<dbReference type="EMBL" id="SOQX01000006">
    <property type="protein sequence ID" value="TDY00044.1"/>
    <property type="molecule type" value="Genomic_DNA"/>
</dbReference>
<evidence type="ECO:0000256" key="2">
    <source>
        <dbReference type="SAM" id="Phobius"/>
    </source>
</evidence>
<evidence type="ECO:0000313" key="3">
    <source>
        <dbReference type="EMBL" id="TDY00044.1"/>
    </source>
</evidence>
<organism evidence="3 4">
    <name type="scientific">Thiohalophilus thiocyanatoxydans</name>
    <dbReference type="NCBI Taxonomy" id="381308"/>
    <lineage>
        <taxon>Bacteria</taxon>
        <taxon>Pseudomonadati</taxon>
        <taxon>Pseudomonadota</taxon>
        <taxon>Gammaproteobacteria</taxon>
        <taxon>Thiohalomonadales</taxon>
        <taxon>Thiohalophilaceae</taxon>
        <taxon>Thiohalophilus</taxon>
    </lineage>
</organism>
<comment type="caution">
    <text evidence="3">The sequence shown here is derived from an EMBL/GenBank/DDBJ whole genome shotgun (WGS) entry which is preliminary data.</text>
</comment>